<dbReference type="Pfam" id="PF13489">
    <property type="entry name" value="Methyltransf_23"/>
    <property type="match status" value="1"/>
</dbReference>
<name>A0AAE8SDY4_9HYPO</name>
<dbReference type="PANTHER" id="PTHR43591">
    <property type="entry name" value="METHYLTRANSFERASE"/>
    <property type="match status" value="1"/>
</dbReference>
<feature type="region of interest" description="Disordered" evidence="2">
    <location>
        <begin position="1"/>
        <end position="33"/>
    </location>
</feature>
<dbReference type="Proteomes" id="UP001187734">
    <property type="component" value="Unassembled WGS sequence"/>
</dbReference>
<dbReference type="Gene3D" id="3.40.50.150">
    <property type="entry name" value="Vaccinia Virus protein VP39"/>
    <property type="match status" value="1"/>
</dbReference>
<organism evidence="3 4">
    <name type="scientific">Fusarium torulosum</name>
    <dbReference type="NCBI Taxonomy" id="33205"/>
    <lineage>
        <taxon>Eukaryota</taxon>
        <taxon>Fungi</taxon>
        <taxon>Dikarya</taxon>
        <taxon>Ascomycota</taxon>
        <taxon>Pezizomycotina</taxon>
        <taxon>Sordariomycetes</taxon>
        <taxon>Hypocreomycetidae</taxon>
        <taxon>Hypocreales</taxon>
        <taxon>Nectriaceae</taxon>
        <taxon>Fusarium</taxon>
    </lineage>
</organism>
<dbReference type="CDD" id="cd02440">
    <property type="entry name" value="AdoMet_MTases"/>
    <property type="match status" value="1"/>
</dbReference>
<dbReference type="InterPro" id="IPR029063">
    <property type="entry name" value="SAM-dependent_MTases_sf"/>
</dbReference>
<dbReference type="AlphaFoldDB" id="A0AAE8SDY4"/>
<evidence type="ECO:0000256" key="2">
    <source>
        <dbReference type="SAM" id="MobiDB-lite"/>
    </source>
</evidence>
<protein>
    <submittedName>
        <fullName evidence="3">Related to TAM domain methyltransferase</fullName>
    </submittedName>
</protein>
<evidence type="ECO:0000313" key="4">
    <source>
        <dbReference type="Proteomes" id="UP001187734"/>
    </source>
</evidence>
<evidence type="ECO:0000313" key="3">
    <source>
        <dbReference type="EMBL" id="SPJ71804.1"/>
    </source>
</evidence>
<keyword evidence="3" id="KW-0808">Transferase</keyword>
<comment type="similarity">
    <text evidence="1">Belongs to the methyltransferase superfamily. LaeA methyltransferase family.</text>
</comment>
<dbReference type="EMBL" id="ONZP01000046">
    <property type="protein sequence ID" value="SPJ71804.1"/>
    <property type="molecule type" value="Genomic_DNA"/>
</dbReference>
<dbReference type="GO" id="GO:0008168">
    <property type="term" value="F:methyltransferase activity"/>
    <property type="evidence" value="ECO:0007669"/>
    <property type="project" value="UniProtKB-KW"/>
</dbReference>
<reference evidence="3" key="1">
    <citation type="submission" date="2018-03" db="EMBL/GenBank/DDBJ databases">
        <authorList>
            <person name="Guldener U."/>
        </authorList>
    </citation>
    <scope>NUCLEOTIDE SEQUENCE</scope>
</reference>
<evidence type="ECO:0000256" key="1">
    <source>
        <dbReference type="ARBA" id="ARBA00038158"/>
    </source>
</evidence>
<dbReference type="SUPFAM" id="SSF53335">
    <property type="entry name" value="S-adenosyl-L-methionine-dependent methyltransferases"/>
    <property type="match status" value="1"/>
</dbReference>
<sequence>MSPESLQEANRRPNISINSDPPVDTTQPGFDLEVDQDTHDAQSLLDTSTGTSSYLTSLKSSIYNYRFENGRRYHAFREGSYPLPNDEDEQERMDLVHHIYSLLLEGKLHLAPVDPNAQRVLDLGTGTGIWAIDFAELVLFQTLRDIWLILTYPTANSDHPSSEVIGNDLSPIQPEWNPPNCTFEVDDFEDEWLYQTGFDFIHGRELEGCIADRDRLLKQAFKHIVPNGYIELQGVDARLESDDGTIEQAPNAQLWMKNLREACTKFGKPADRGIEWKARLSKAGFVDVHQEVRKLPIGPWPKDPRFKELGKYQAVQELKVVDSYTPKLFEHALGWSVQEIQILMAKVKQELKDPSVHLYLPVIIAWGRKPWEEFKN</sequence>
<proteinExistence type="inferred from homology"/>
<feature type="compositionally biased region" description="Polar residues" evidence="2">
    <location>
        <begin position="1"/>
        <end position="28"/>
    </location>
</feature>
<keyword evidence="4" id="KW-1185">Reference proteome</keyword>
<comment type="caution">
    <text evidence="3">The sequence shown here is derived from an EMBL/GenBank/DDBJ whole genome shotgun (WGS) entry which is preliminary data.</text>
</comment>
<keyword evidence="3" id="KW-0489">Methyltransferase</keyword>
<accession>A0AAE8SDY4</accession>
<dbReference type="PANTHER" id="PTHR43591:SF31">
    <property type="entry name" value="LAEA-LIKE, PUTATIVE (AFU_ORTHOLOGUE AFUA_8G01930)-RELATED"/>
    <property type="match status" value="1"/>
</dbReference>
<dbReference type="GO" id="GO:0032259">
    <property type="term" value="P:methylation"/>
    <property type="evidence" value="ECO:0007669"/>
    <property type="project" value="UniProtKB-KW"/>
</dbReference>
<gene>
    <name evidence="3" type="ORF">FTOL_01532</name>
</gene>